<name>A0A0J7K0L4_LASNI</name>
<evidence type="ECO:0000256" key="5">
    <source>
        <dbReference type="ARBA" id="ARBA00022475"/>
    </source>
</evidence>
<dbReference type="STRING" id="67767.A0A0J7K0L4"/>
<dbReference type="Pfam" id="PF00528">
    <property type="entry name" value="BPD_transp_1"/>
    <property type="match status" value="1"/>
</dbReference>
<evidence type="ECO:0000256" key="3">
    <source>
        <dbReference type="ARBA" id="ARBA00005417"/>
    </source>
</evidence>
<dbReference type="SUPFAM" id="SSF161098">
    <property type="entry name" value="MetI-like"/>
    <property type="match status" value="1"/>
</dbReference>
<dbReference type="InterPro" id="IPR017871">
    <property type="entry name" value="ABC_transporter-like_CS"/>
</dbReference>
<gene>
    <name evidence="15" type="ORF">RF55_18980</name>
</gene>
<dbReference type="EMBL" id="LBMM01018257">
    <property type="protein sequence ID" value="KMQ83844.1"/>
    <property type="molecule type" value="Genomic_DNA"/>
</dbReference>
<dbReference type="AlphaFoldDB" id="A0A0J7K0L4"/>
<keyword evidence="5" id="KW-1003">Cell membrane</keyword>
<dbReference type="PANTHER" id="PTHR43166">
    <property type="entry name" value="AMINO ACID IMPORT ATP-BINDING PROTEIN"/>
    <property type="match status" value="1"/>
</dbReference>
<dbReference type="PROSITE" id="PS00211">
    <property type="entry name" value="ABC_TRANSPORTER_1"/>
    <property type="match status" value="1"/>
</dbReference>
<dbReference type="GO" id="GO:0005524">
    <property type="term" value="F:ATP binding"/>
    <property type="evidence" value="ECO:0007669"/>
    <property type="project" value="UniProtKB-KW"/>
</dbReference>
<dbReference type="GO" id="GO:0016887">
    <property type="term" value="F:ATP hydrolysis activity"/>
    <property type="evidence" value="ECO:0007669"/>
    <property type="project" value="InterPro"/>
</dbReference>
<evidence type="ECO:0000256" key="12">
    <source>
        <dbReference type="SAM" id="Phobius"/>
    </source>
</evidence>
<keyword evidence="8 15" id="KW-0067">ATP-binding</keyword>
<dbReference type="SUPFAM" id="SSF52540">
    <property type="entry name" value="P-loop containing nucleoside triphosphate hydrolases"/>
    <property type="match status" value="1"/>
</dbReference>
<feature type="transmembrane region" description="Helical" evidence="12">
    <location>
        <begin position="178"/>
        <end position="198"/>
    </location>
</feature>
<sequence>MAITLKITVTAIVVGILWGTVLAVMRLSPFKPISWFATLYVNLFRSVPLVMVLLWFYLVVPSLLQQVLGLSPKTDIRLISAMVAFSLFEAAYYSEIIRAGIISISRGQSSAALALGMTHWQSMRLVILPQAFRAMVPLLLTQGIVLFQDTSLVYVLSLADFFRTASTIGERDGTQVEMILFAGFVYFVISLAASALWYGHFQVLTDCTTEVKKGEVVVVCGPSGSGKSTLIKTVNGLEPIQQGSILVNGTPVNDKKTNLAQLRAKVGMVFQHFELFPHLSIIDNLTLAQVKVLKRDKTASREKGLKLLERVGLSAHANKFPGQLSGGQQQRVAIARALCMDPIAMLFDEPTSALDPEMINEVLDVMVELANEGMTMMVVTHEMGFARKVANRVIFMDEGKIVEDRNKDDFFNNPESDRAKDFLAKILH</sequence>
<dbReference type="GO" id="GO:0043190">
    <property type="term" value="C:ATP-binding cassette (ABC) transporter complex"/>
    <property type="evidence" value="ECO:0007669"/>
    <property type="project" value="InterPro"/>
</dbReference>
<protein>
    <submittedName>
        <fullName evidence="15">Arginine abc transporter atp-binding protein</fullName>
    </submittedName>
</protein>
<dbReference type="GO" id="GO:0022857">
    <property type="term" value="F:transmembrane transporter activity"/>
    <property type="evidence" value="ECO:0007669"/>
    <property type="project" value="InterPro"/>
</dbReference>
<feature type="transmembrane region" description="Helical" evidence="12">
    <location>
        <begin position="134"/>
        <end position="157"/>
    </location>
</feature>
<evidence type="ECO:0000256" key="6">
    <source>
        <dbReference type="ARBA" id="ARBA00022692"/>
    </source>
</evidence>
<dbReference type="InterPro" id="IPR027417">
    <property type="entry name" value="P-loop_NTPase"/>
</dbReference>
<evidence type="ECO:0000256" key="11">
    <source>
        <dbReference type="ARBA" id="ARBA00023136"/>
    </source>
</evidence>
<dbReference type="Gene3D" id="3.40.50.300">
    <property type="entry name" value="P-loop containing nucleotide triphosphate hydrolases"/>
    <property type="match status" value="1"/>
</dbReference>
<evidence type="ECO:0000313" key="15">
    <source>
        <dbReference type="EMBL" id="KMQ83844.1"/>
    </source>
</evidence>
<evidence type="ECO:0000256" key="9">
    <source>
        <dbReference type="ARBA" id="ARBA00022970"/>
    </source>
</evidence>
<keyword evidence="16" id="KW-1185">Reference proteome</keyword>
<dbReference type="NCBIfam" id="TIGR01726">
    <property type="entry name" value="HEQRo_perm_3TM"/>
    <property type="match status" value="1"/>
</dbReference>
<evidence type="ECO:0000256" key="4">
    <source>
        <dbReference type="ARBA" id="ARBA00022448"/>
    </source>
</evidence>
<comment type="subcellular location">
    <subcellularLocation>
        <location evidence="2">Cell membrane</location>
        <topology evidence="2">Multi-pass membrane protein</topology>
    </subcellularLocation>
    <subcellularLocation>
        <location evidence="1">Cell membrane</location>
        <topology evidence="1">Peripheral membrane protein</topology>
    </subcellularLocation>
</comment>
<keyword evidence="6 12" id="KW-0812">Transmembrane</keyword>
<feature type="transmembrane region" description="Helical" evidence="12">
    <location>
        <begin position="78"/>
        <end position="97"/>
    </location>
</feature>
<dbReference type="InterPro" id="IPR050086">
    <property type="entry name" value="MetN_ABC_transporter-like"/>
</dbReference>
<keyword evidence="9" id="KW-0029">Amino-acid transport</keyword>
<keyword evidence="11 12" id="KW-0472">Membrane</keyword>
<dbReference type="CDD" id="cd03262">
    <property type="entry name" value="ABC_HisP_GlnQ"/>
    <property type="match status" value="1"/>
</dbReference>
<dbReference type="FunFam" id="3.40.50.300:FF:000020">
    <property type="entry name" value="Amino acid ABC transporter ATP-binding component"/>
    <property type="match status" value="1"/>
</dbReference>
<evidence type="ECO:0000256" key="1">
    <source>
        <dbReference type="ARBA" id="ARBA00004202"/>
    </source>
</evidence>
<dbReference type="PaxDb" id="67767-A0A0J7K0L4"/>
<evidence type="ECO:0000256" key="2">
    <source>
        <dbReference type="ARBA" id="ARBA00004651"/>
    </source>
</evidence>
<dbReference type="SMART" id="SM00382">
    <property type="entry name" value="AAA"/>
    <property type="match status" value="1"/>
</dbReference>
<dbReference type="Gene3D" id="1.10.3720.10">
    <property type="entry name" value="MetI-like"/>
    <property type="match status" value="1"/>
</dbReference>
<dbReference type="InterPro" id="IPR010065">
    <property type="entry name" value="AA_ABC_transptr_permease_3TM"/>
</dbReference>
<evidence type="ECO:0000313" key="16">
    <source>
        <dbReference type="Proteomes" id="UP000036403"/>
    </source>
</evidence>
<keyword evidence="4" id="KW-0813">Transport</keyword>
<proteinExistence type="inferred from homology"/>
<dbReference type="PROSITE" id="PS50893">
    <property type="entry name" value="ABC_TRANSPORTER_2"/>
    <property type="match status" value="1"/>
</dbReference>
<feature type="transmembrane region" description="Helical" evidence="12">
    <location>
        <begin position="6"/>
        <end position="25"/>
    </location>
</feature>
<feature type="domain" description="ABC transmembrane type-1" evidence="14">
    <location>
        <begin position="1"/>
        <end position="197"/>
    </location>
</feature>
<dbReference type="OrthoDB" id="8093056at2759"/>
<evidence type="ECO:0000259" key="14">
    <source>
        <dbReference type="PROSITE" id="PS50928"/>
    </source>
</evidence>
<reference evidence="15 16" key="1">
    <citation type="submission" date="2015-04" db="EMBL/GenBank/DDBJ databases">
        <title>Lasius niger genome sequencing.</title>
        <authorList>
            <person name="Konorov E.A."/>
            <person name="Nikitin M.A."/>
            <person name="Kirill M.V."/>
            <person name="Chang P."/>
        </authorList>
    </citation>
    <scope>NUCLEOTIDE SEQUENCE [LARGE SCALE GENOMIC DNA]</scope>
    <source>
        <tissue evidence="15">Whole</tissue>
    </source>
</reference>
<dbReference type="CDD" id="cd06261">
    <property type="entry name" value="TM_PBP2"/>
    <property type="match status" value="1"/>
</dbReference>
<accession>A0A0J7K0L4</accession>
<dbReference type="PROSITE" id="PS50928">
    <property type="entry name" value="ABC_TM1"/>
    <property type="match status" value="1"/>
</dbReference>
<dbReference type="InterPro" id="IPR035906">
    <property type="entry name" value="MetI-like_sf"/>
</dbReference>
<comment type="caution">
    <text evidence="15">The sequence shown here is derived from an EMBL/GenBank/DDBJ whole genome shotgun (WGS) entry which is preliminary data.</text>
</comment>
<evidence type="ECO:0000256" key="7">
    <source>
        <dbReference type="ARBA" id="ARBA00022741"/>
    </source>
</evidence>
<keyword evidence="7" id="KW-0547">Nucleotide-binding</keyword>
<dbReference type="PANTHER" id="PTHR43166:SF9">
    <property type="entry name" value="GLUTAMATE_ASPARTATE IMPORT ATP-BINDING PROTEIN GLTL"/>
    <property type="match status" value="1"/>
</dbReference>
<evidence type="ECO:0000259" key="13">
    <source>
        <dbReference type="PROSITE" id="PS50893"/>
    </source>
</evidence>
<dbReference type="Proteomes" id="UP000036403">
    <property type="component" value="Unassembled WGS sequence"/>
</dbReference>
<dbReference type="NCBIfam" id="NF011687">
    <property type="entry name" value="PRK15107.1"/>
    <property type="match status" value="1"/>
</dbReference>
<comment type="similarity">
    <text evidence="3">Belongs to the ABC transporter superfamily.</text>
</comment>
<dbReference type="InterPro" id="IPR003593">
    <property type="entry name" value="AAA+_ATPase"/>
</dbReference>
<dbReference type="Pfam" id="PF00005">
    <property type="entry name" value="ABC_tran"/>
    <property type="match status" value="1"/>
</dbReference>
<feature type="domain" description="ABC transporter" evidence="13">
    <location>
        <begin position="186"/>
        <end position="423"/>
    </location>
</feature>
<keyword evidence="10 12" id="KW-1133">Transmembrane helix</keyword>
<evidence type="ECO:0000256" key="10">
    <source>
        <dbReference type="ARBA" id="ARBA00022989"/>
    </source>
</evidence>
<dbReference type="InterPro" id="IPR003439">
    <property type="entry name" value="ABC_transporter-like_ATP-bd"/>
</dbReference>
<dbReference type="GO" id="GO:0006865">
    <property type="term" value="P:amino acid transport"/>
    <property type="evidence" value="ECO:0007669"/>
    <property type="project" value="UniProtKB-KW"/>
</dbReference>
<organism evidence="15 16">
    <name type="scientific">Lasius niger</name>
    <name type="common">Black garden ant</name>
    <dbReference type="NCBI Taxonomy" id="67767"/>
    <lineage>
        <taxon>Eukaryota</taxon>
        <taxon>Metazoa</taxon>
        <taxon>Ecdysozoa</taxon>
        <taxon>Arthropoda</taxon>
        <taxon>Hexapoda</taxon>
        <taxon>Insecta</taxon>
        <taxon>Pterygota</taxon>
        <taxon>Neoptera</taxon>
        <taxon>Endopterygota</taxon>
        <taxon>Hymenoptera</taxon>
        <taxon>Apocrita</taxon>
        <taxon>Aculeata</taxon>
        <taxon>Formicoidea</taxon>
        <taxon>Formicidae</taxon>
        <taxon>Formicinae</taxon>
        <taxon>Lasius</taxon>
        <taxon>Lasius</taxon>
    </lineage>
</organism>
<evidence type="ECO:0000256" key="8">
    <source>
        <dbReference type="ARBA" id="ARBA00022840"/>
    </source>
</evidence>
<dbReference type="InterPro" id="IPR000515">
    <property type="entry name" value="MetI-like"/>
</dbReference>
<dbReference type="FunFam" id="1.10.3720.10:FF:000006">
    <property type="entry name" value="Glutamate/aspartate ABC transporter, permease protein GltK"/>
    <property type="match status" value="1"/>
</dbReference>